<evidence type="ECO:0000313" key="2">
    <source>
        <dbReference type="EMBL" id="KDO28284.1"/>
    </source>
</evidence>
<reference evidence="2 3" key="1">
    <citation type="journal article" date="2013" name="PLoS Genet.">
        <title>Distinctive expansion of potential virulence genes in the genome of the oomycete fish pathogen Saprolegnia parasitica.</title>
        <authorList>
            <person name="Jiang R.H."/>
            <person name="de Bruijn I."/>
            <person name="Haas B.J."/>
            <person name="Belmonte R."/>
            <person name="Lobach L."/>
            <person name="Christie J."/>
            <person name="van den Ackerveken G."/>
            <person name="Bottin A."/>
            <person name="Bulone V."/>
            <person name="Diaz-Moreno S.M."/>
            <person name="Dumas B."/>
            <person name="Fan L."/>
            <person name="Gaulin E."/>
            <person name="Govers F."/>
            <person name="Grenville-Briggs L.J."/>
            <person name="Horner N.R."/>
            <person name="Levin J.Z."/>
            <person name="Mammella M."/>
            <person name="Meijer H.J."/>
            <person name="Morris P."/>
            <person name="Nusbaum C."/>
            <person name="Oome S."/>
            <person name="Phillips A.J."/>
            <person name="van Rooyen D."/>
            <person name="Rzeszutek E."/>
            <person name="Saraiva M."/>
            <person name="Secombes C.J."/>
            <person name="Seidl M.F."/>
            <person name="Snel B."/>
            <person name="Stassen J.H."/>
            <person name="Sykes S."/>
            <person name="Tripathy S."/>
            <person name="van den Berg H."/>
            <person name="Vega-Arreguin J.C."/>
            <person name="Wawra S."/>
            <person name="Young S.K."/>
            <person name="Zeng Q."/>
            <person name="Dieguez-Uribeondo J."/>
            <person name="Russ C."/>
            <person name="Tyler B.M."/>
            <person name="van West P."/>
        </authorList>
    </citation>
    <scope>NUCLEOTIDE SEQUENCE [LARGE SCALE GENOMIC DNA]</scope>
    <source>
        <strain evidence="2 3">CBS 223.65</strain>
    </source>
</reference>
<organism evidence="2 3">
    <name type="scientific">Saprolegnia parasitica (strain CBS 223.65)</name>
    <dbReference type="NCBI Taxonomy" id="695850"/>
    <lineage>
        <taxon>Eukaryota</taxon>
        <taxon>Sar</taxon>
        <taxon>Stramenopiles</taxon>
        <taxon>Oomycota</taxon>
        <taxon>Saprolegniomycetes</taxon>
        <taxon>Saprolegniales</taxon>
        <taxon>Saprolegniaceae</taxon>
        <taxon>Saprolegnia</taxon>
    </lineage>
</organism>
<name>A0A067CC02_SAPPC</name>
<dbReference type="Proteomes" id="UP000030745">
    <property type="component" value="Unassembled WGS sequence"/>
</dbReference>
<dbReference type="KEGG" id="spar:SPRG_06335"/>
<evidence type="ECO:0000259" key="1">
    <source>
        <dbReference type="Pfam" id="PF05347"/>
    </source>
</evidence>
<dbReference type="Pfam" id="PF05347">
    <property type="entry name" value="Complex1_LYR"/>
    <property type="match status" value="1"/>
</dbReference>
<dbReference type="AlphaFoldDB" id="A0A067CC02"/>
<accession>A0A067CC02</accession>
<dbReference type="OMA" id="QHFMDRK"/>
<gene>
    <name evidence="2" type="ORF">SPRG_06335</name>
</gene>
<dbReference type="EMBL" id="KK583212">
    <property type="protein sequence ID" value="KDO28284.1"/>
    <property type="molecule type" value="Genomic_DNA"/>
</dbReference>
<dbReference type="InterPro" id="IPR008011">
    <property type="entry name" value="Complex1_LYR_dom"/>
</dbReference>
<proteinExistence type="predicted"/>
<dbReference type="GeneID" id="24128684"/>
<evidence type="ECO:0000313" key="3">
    <source>
        <dbReference type="Proteomes" id="UP000030745"/>
    </source>
</evidence>
<sequence length="123" mass="14039">MDTTIRAAYKKLLKLAKSVPQEQRAQTLEKVRTEFRAHTGAATPEELDQLLRKAQSKISYLKIVTPKKSPSPGQGNHFVYKNGQRIDGRELSADSATIKTADYNAMMTKHVQLVRRQHFMDRK</sequence>
<dbReference type="VEuPathDB" id="FungiDB:SPRG_06335"/>
<protein>
    <recommendedName>
        <fullName evidence="1">Complex 1 LYR protein domain-containing protein</fullName>
    </recommendedName>
</protein>
<dbReference type="RefSeq" id="XP_012201104.1">
    <property type="nucleotide sequence ID" value="XM_012345714.1"/>
</dbReference>
<feature type="domain" description="Complex 1 LYR protein" evidence="1">
    <location>
        <begin position="7"/>
        <end position="57"/>
    </location>
</feature>
<dbReference type="OrthoDB" id="525068at2759"/>
<keyword evidence="3" id="KW-1185">Reference proteome</keyword>